<comment type="caution">
    <text evidence="3">The sequence shown here is derived from an EMBL/GenBank/DDBJ whole genome shotgun (WGS) entry which is preliminary data.</text>
</comment>
<dbReference type="AlphaFoldDB" id="A0A817TJP1"/>
<feature type="transmembrane region" description="Helical" evidence="2">
    <location>
        <begin position="15"/>
        <end position="37"/>
    </location>
</feature>
<organism evidence="3 4">
    <name type="scientific">Rotaria socialis</name>
    <dbReference type="NCBI Taxonomy" id="392032"/>
    <lineage>
        <taxon>Eukaryota</taxon>
        <taxon>Metazoa</taxon>
        <taxon>Spiralia</taxon>
        <taxon>Gnathifera</taxon>
        <taxon>Rotifera</taxon>
        <taxon>Eurotatoria</taxon>
        <taxon>Bdelloidea</taxon>
        <taxon>Philodinida</taxon>
        <taxon>Philodinidae</taxon>
        <taxon>Rotaria</taxon>
    </lineage>
</organism>
<accession>A0A817TJP1</accession>
<evidence type="ECO:0000313" key="4">
    <source>
        <dbReference type="Proteomes" id="UP000663869"/>
    </source>
</evidence>
<keyword evidence="2" id="KW-1133">Transmembrane helix</keyword>
<evidence type="ECO:0000256" key="1">
    <source>
        <dbReference type="SAM" id="MobiDB-lite"/>
    </source>
</evidence>
<keyword evidence="2" id="KW-0472">Membrane</keyword>
<dbReference type="Proteomes" id="UP000663869">
    <property type="component" value="Unassembled WGS sequence"/>
</dbReference>
<gene>
    <name evidence="3" type="ORF">FME351_LOCUS416</name>
</gene>
<protein>
    <submittedName>
        <fullName evidence="3">Uncharacterized protein</fullName>
    </submittedName>
</protein>
<dbReference type="EMBL" id="CAJNYU010000009">
    <property type="protein sequence ID" value="CAF3311276.1"/>
    <property type="molecule type" value="Genomic_DNA"/>
</dbReference>
<reference evidence="3" key="1">
    <citation type="submission" date="2021-02" db="EMBL/GenBank/DDBJ databases">
        <authorList>
            <person name="Nowell W R."/>
        </authorList>
    </citation>
    <scope>NUCLEOTIDE SEQUENCE</scope>
</reference>
<feature type="region of interest" description="Disordered" evidence="1">
    <location>
        <begin position="67"/>
        <end position="95"/>
    </location>
</feature>
<proteinExistence type="predicted"/>
<keyword evidence="2" id="KW-0812">Transmembrane</keyword>
<sequence length="158" mass="17086">MASAIPRILLEVSGIRVVVSGLLLAATGFPLPMLRIVMNPRHAPRNHNLCYAFQPYATPNINHLTSSSSSSSIPTLPPTTTSTSSSTTTTTTTTTIRASKLSPLENLAAVRGYTISSTTVTENFMILDEKISGYIKAVRSADDFQEFCTSYCTKLPRL</sequence>
<name>A0A817TJP1_9BILA</name>
<evidence type="ECO:0000313" key="3">
    <source>
        <dbReference type="EMBL" id="CAF3311276.1"/>
    </source>
</evidence>
<evidence type="ECO:0000256" key="2">
    <source>
        <dbReference type="SAM" id="Phobius"/>
    </source>
</evidence>